<proteinExistence type="predicted"/>
<keyword evidence="3" id="KW-1185">Reference proteome</keyword>
<dbReference type="PROSITE" id="PS51257">
    <property type="entry name" value="PROKAR_LIPOPROTEIN"/>
    <property type="match status" value="1"/>
</dbReference>
<reference evidence="2 3" key="1">
    <citation type="submission" date="2024-06" db="EMBL/GenBank/DDBJ databases">
        <title>Genomics of switchgrass bacterial isolates.</title>
        <authorList>
            <person name="Shade A."/>
        </authorList>
    </citation>
    <scope>NUCLEOTIDE SEQUENCE [LARGE SCALE GENOMIC DNA]</scope>
    <source>
        <strain evidence="2 3">PvP084</strain>
    </source>
</reference>
<sequence>MRAFLADVLPDATARGLAAGLTLYVVAGIGIGAACFLRLHGAI</sequence>
<gene>
    <name evidence="2" type="ORF">ABIC20_005175</name>
</gene>
<feature type="transmembrane region" description="Helical" evidence="1">
    <location>
        <begin position="12"/>
        <end position="37"/>
    </location>
</feature>
<dbReference type="Proteomes" id="UP001549119">
    <property type="component" value="Unassembled WGS sequence"/>
</dbReference>
<keyword evidence="1" id="KW-1133">Transmembrane helix</keyword>
<evidence type="ECO:0000313" key="3">
    <source>
        <dbReference type="Proteomes" id="UP001549119"/>
    </source>
</evidence>
<evidence type="ECO:0000313" key="2">
    <source>
        <dbReference type="EMBL" id="MET3867866.1"/>
    </source>
</evidence>
<keyword evidence="1" id="KW-0472">Membrane</keyword>
<comment type="caution">
    <text evidence="2">The sequence shown here is derived from an EMBL/GenBank/DDBJ whole genome shotgun (WGS) entry which is preliminary data.</text>
</comment>
<keyword evidence="1" id="KW-0812">Transmembrane</keyword>
<dbReference type="RefSeq" id="WP_266284678.1">
    <property type="nucleotide sequence ID" value="NZ_JBEPNV010000001.1"/>
</dbReference>
<organism evidence="2 3">
    <name type="scientific">Methylobacterium radiotolerans</name>
    <dbReference type="NCBI Taxonomy" id="31998"/>
    <lineage>
        <taxon>Bacteria</taxon>
        <taxon>Pseudomonadati</taxon>
        <taxon>Pseudomonadota</taxon>
        <taxon>Alphaproteobacteria</taxon>
        <taxon>Hyphomicrobiales</taxon>
        <taxon>Methylobacteriaceae</taxon>
        <taxon>Methylobacterium</taxon>
    </lineage>
</organism>
<accession>A0ABV2NMX8</accession>
<protein>
    <submittedName>
        <fullName evidence="2">Uncharacterized protein</fullName>
    </submittedName>
</protein>
<evidence type="ECO:0000256" key="1">
    <source>
        <dbReference type="SAM" id="Phobius"/>
    </source>
</evidence>
<name>A0ABV2NMX8_9HYPH</name>
<dbReference type="EMBL" id="JBEPNW010000002">
    <property type="protein sequence ID" value="MET3867866.1"/>
    <property type="molecule type" value="Genomic_DNA"/>
</dbReference>